<dbReference type="Pfam" id="PF03446">
    <property type="entry name" value="NAD_binding_2"/>
    <property type="match status" value="1"/>
</dbReference>
<dbReference type="GO" id="GO:0016491">
    <property type="term" value="F:oxidoreductase activity"/>
    <property type="evidence" value="ECO:0007669"/>
    <property type="project" value="InterPro"/>
</dbReference>
<dbReference type="PANTHER" id="PTHR43580">
    <property type="entry name" value="OXIDOREDUCTASE GLYR1-RELATED"/>
    <property type="match status" value="1"/>
</dbReference>
<dbReference type="RefSeq" id="WP_216127406.1">
    <property type="nucleotide sequence ID" value="NZ_CP072875.1"/>
</dbReference>
<evidence type="ECO:0000259" key="3">
    <source>
        <dbReference type="Pfam" id="PF03446"/>
    </source>
</evidence>
<organism evidence="5 6">
    <name type="scientific">Azospira inquinata</name>
    <dbReference type="NCBI Taxonomy" id="2785627"/>
    <lineage>
        <taxon>Bacteria</taxon>
        <taxon>Pseudomonadati</taxon>
        <taxon>Pseudomonadota</taxon>
        <taxon>Betaproteobacteria</taxon>
        <taxon>Rhodocyclales</taxon>
        <taxon>Rhodocyclaceae</taxon>
        <taxon>Azospira</taxon>
    </lineage>
</organism>
<dbReference type="InterPro" id="IPR029154">
    <property type="entry name" value="HIBADH-like_NADP-bd"/>
</dbReference>
<evidence type="ECO:0000256" key="2">
    <source>
        <dbReference type="ARBA" id="ARBA00023027"/>
    </source>
</evidence>
<keyword evidence="1" id="KW-0560">Oxidoreductase</keyword>
<dbReference type="GO" id="GO:0050661">
    <property type="term" value="F:NADP binding"/>
    <property type="evidence" value="ECO:0007669"/>
    <property type="project" value="InterPro"/>
</dbReference>
<dbReference type="Proteomes" id="UP000683428">
    <property type="component" value="Chromosome"/>
</dbReference>
<dbReference type="PANTHER" id="PTHR43580:SF2">
    <property type="entry name" value="CYTOKINE-LIKE NUCLEAR FACTOR N-PAC"/>
    <property type="match status" value="1"/>
</dbReference>
<dbReference type="GO" id="GO:0016054">
    <property type="term" value="P:organic acid catabolic process"/>
    <property type="evidence" value="ECO:0007669"/>
    <property type="project" value="UniProtKB-ARBA"/>
</dbReference>
<evidence type="ECO:0000313" key="6">
    <source>
        <dbReference type="Proteomes" id="UP000683428"/>
    </source>
</evidence>
<dbReference type="EMBL" id="CP064782">
    <property type="protein sequence ID" value="QWT49342.1"/>
    <property type="molecule type" value="Genomic_DNA"/>
</dbReference>
<dbReference type="GO" id="GO:0051287">
    <property type="term" value="F:NAD binding"/>
    <property type="evidence" value="ECO:0007669"/>
    <property type="project" value="InterPro"/>
</dbReference>
<name>A0A975SN12_9RHOO</name>
<dbReference type="InterPro" id="IPR015815">
    <property type="entry name" value="HIBADH-related"/>
</dbReference>
<reference evidence="5" key="1">
    <citation type="submission" date="2020-11" db="EMBL/GenBank/DDBJ databases">
        <title>Azospira inquinata sp. nov.</title>
        <authorList>
            <person name="Moe W.M."/>
            <person name="Mikes M.C."/>
        </authorList>
    </citation>
    <scope>NUCLEOTIDE SEQUENCE</scope>
    <source>
        <strain evidence="5">Azo-3</strain>
    </source>
</reference>
<dbReference type="InterPro" id="IPR006115">
    <property type="entry name" value="6PGDH_NADP-bd"/>
</dbReference>
<feature type="domain" description="3-hydroxyisobutyrate dehydrogenase-like NAD-binding" evidence="4">
    <location>
        <begin position="169"/>
        <end position="285"/>
    </location>
</feature>
<dbReference type="AlphaFoldDB" id="A0A975SN12"/>
<evidence type="ECO:0000256" key="1">
    <source>
        <dbReference type="ARBA" id="ARBA00023002"/>
    </source>
</evidence>
<accession>A0A975SN12</accession>
<keyword evidence="6" id="KW-1185">Reference proteome</keyword>
<dbReference type="PROSITE" id="PS00895">
    <property type="entry name" value="3_HYDROXYISOBUT_DH"/>
    <property type="match status" value="1"/>
</dbReference>
<gene>
    <name evidence="5" type="ORF">Azoinq_01625</name>
</gene>
<proteinExistence type="predicted"/>
<evidence type="ECO:0000313" key="5">
    <source>
        <dbReference type="EMBL" id="QWT49342.1"/>
    </source>
</evidence>
<keyword evidence="2" id="KW-0520">NAD</keyword>
<evidence type="ECO:0000259" key="4">
    <source>
        <dbReference type="Pfam" id="PF14833"/>
    </source>
</evidence>
<dbReference type="InterPro" id="IPR051265">
    <property type="entry name" value="HIBADH-related_NP60_sf"/>
</dbReference>
<dbReference type="PIRSF" id="PIRSF000103">
    <property type="entry name" value="HIBADH"/>
    <property type="match status" value="1"/>
</dbReference>
<dbReference type="Pfam" id="PF14833">
    <property type="entry name" value="NAD_binding_11"/>
    <property type="match status" value="1"/>
</dbReference>
<protein>
    <submittedName>
        <fullName evidence="5">NAD(P)-dependent oxidoreductase</fullName>
    </submittedName>
</protein>
<sequence length="296" mass="31243">MVEQRVGFLGLGNMGAPMARNLIAQGFSLTVYNRHPEKAEAFRQLGAQVVTSPEDAVVPGGVVISMLANDQAVEAVTLGTRGLLSRLGPGGLHISMSTVAPETSARLAKLHQAVGCEFLAAPVFGRPEAAAARKLWICLAGEGAAKARARPLLEALGQGVFDFGEAPQAANVVKLSGNFLILSAVEAMAEALALGEKNGVGREDLANFLSQTVFACPIYQNYANLLAQRRYEPAGFKLSLGMKDLRLVRETAESVAQPMPLADLLHARLLSALAKGRENQDWSAIELGTAEDGGVE</sequence>
<feature type="domain" description="6-phosphogluconate dehydrogenase NADP-binding" evidence="3">
    <location>
        <begin position="5"/>
        <end position="161"/>
    </location>
</feature>
<dbReference type="KEGG" id="aiq:Azoinq_01625"/>
<dbReference type="InterPro" id="IPR002204">
    <property type="entry name" value="3-OH-isobutyrate_DH-rel_CS"/>
</dbReference>